<keyword evidence="1" id="KW-0812">Transmembrane</keyword>
<sequence length="480" mass="51480">MPCCNRCHVDEEGNRDVAIKGDRRRRGRRLLAAALATALTAGMAVLLGGVTTGTAAAQPLPLNADPFYQAPDGFESADPGTILRSREVQLAVLTVLPVHVRSWQLLYRTTDLFGQPTVAATTVAIPEGANTSHTRPLVSHQFFYDSTSPNCAPSYILQQGGGLPALEGIHSTVEYLELAGSISQGYAVNVPDYEGLNGHLAVAKEPGYMILDSVRAAESFQPLGLDGANTPVALWGYSGGGMGSGWAAEMQPSYAPELNIKGVALGAPVSDVESLLHVNGSMFASLIGVGIASLRNAYPKFAETTEKYLTPEGRAIMDRTANQCLVRNVLNLMFTDYQRMMTIPIADYLALPEIKEVFDSTVLGGNPPTAPTMVYQGVYDEAVPWYTNDRMVQRWCDGGSSVYYKRDHLSEHLTLTTLGMADAFNWIKSRLAPGAADPAGCRTDDVITMLGSVDALATQVEIELNAAFGALGWPIGPQEH</sequence>
<reference evidence="2 3" key="1">
    <citation type="submission" date="2019-12" db="EMBL/GenBank/DDBJ databases">
        <title>Nocardia sp. nov. ET3-3 isolated from soil.</title>
        <authorList>
            <person name="Kanchanasin P."/>
            <person name="Tanasupawat S."/>
            <person name="Yuki M."/>
            <person name="Kudo T."/>
        </authorList>
    </citation>
    <scope>NUCLEOTIDE SEQUENCE [LARGE SCALE GENOMIC DNA]</scope>
    <source>
        <strain evidence="2 3">ET3-3</strain>
    </source>
</reference>
<dbReference type="PIRSF" id="PIRSF029171">
    <property type="entry name" value="Esterase_LipA"/>
    <property type="match status" value="1"/>
</dbReference>
<dbReference type="InterPro" id="IPR005152">
    <property type="entry name" value="Lipase_secreted"/>
</dbReference>
<evidence type="ECO:0000256" key="1">
    <source>
        <dbReference type="SAM" id="Phobius"/>
    </source>
</evidence>
<name>A0A7K1V0Y6_9NOCA</name>
<dbReference type="Pfam" id="PF03583">
    <property type="entry name" value="LIP"/>
    <property type="match status" value="1"/>
</dbReference>
<keyword evidence="3" id="KW-1185">Reference proteome</keyword>
<dbReference type="InterPro" id="IPR029058">
    <property type="entry name" value="AB_hydrolase_fold"/>
</dbReference>
<comment type="caution">
    <text evidence="2">The sequence shown here is derived from an EMBL/GenBank/DDBJ whole genome shotgun (WGS) entry which is preliminary data.</text>
</comment>
<dbReference type="PANTHER" id="PTHR34853:SF1">
    <property type="entry name" value="LIPASE 5"/>
    <property type="match status" value="1"/>
</dbReference>
<dbReference type="EMBL" id="WRPP01000004">
    <property type="protein sequence ID" value="MVU80244.1"/>
    <property type="molecule type" value="Genomic_DNA"/>
</dbReference>
<dbReference type="Gene3D" id="3.40.50.1820">
    <property type="entry name" value="alpha/beta hydrolase"/>
    <property type="match status" value="1"/>
</dbReference>
<organism evidence="2 3">
    <name type="scientific">Nocardia terrae</name>
    <dbReference type="NCBI Taxonomy" id="2675851"/>
    <lineage>
        <taxon>Bacteria</taxon>
        <taxon>Bacillati</taxon>
        <taxon>Actinomycetota</taxon>
        <taxon>Actinomycetes</taxon>
        <taxon>Mycobacteriales</taxon>
        <taxon>Nocardiaceae</taxon>
        <taxon>Nocardia</taxon>
    </lineage>
</organism>
<feature type="transmembrane region" description="Helical" evidence="1">
    <location>
        <begin position="30"/>
        <end position="50"/>
    </location>
</feature>
<dbReference type="PANTHER" id="PTHR34853">
    <property type="match status" value="1"/>
</dbReference>
<evidence type="ECO:0000313" key="2">
    <source>
        <dbReference type="EMBL" id="MVU80244.1"/>
    </source>
</evidence>
<dbReference type="Proteomes" id="UP000466794">
    <property type="component" value="Unassembled WGS sequence"/>
</dbReference>
<keyword evidence="1" id="KW-0472">Membrane</keyword>
<gene>
    <name evidence="2" type="ORF">GPX89_23730</name>
</gene>
<dbReference type="AlphaFoldDB" id="A0A7K1V0Y6"/>
<keyword evidence="1" id="KW-1133">Transmembrane helix</keyword>
<dbReference type="Gene3D" id="1.10.260.130">
    <property type="match status" value="1"/>
</dbReference>
<dbReference type="SUPFAM" id="SSF53474">
    <property type="entry name" value="alpha/beta-Hydrolases"/>
    <property type="match status" value="1"/>
</dbReference>
<proteinExistence type="predicted"/>
<accession>A0A7K1V0Y6</accession>
<dbReference type="GO" id="GO:0004806">
    <property type="term" value="F:triacylglycerol lipase activity"/>
    <property type="evidence" value="ECO:0007669"/>
    <property type="project" value="InterPro"/>
</dbReference>
<evidence type="ECO:0000313" key="3">
    <source>
        <dbReference type="Proteomes" id="UP000466794"/>
    </source>
</evidence>
<dbReference type="GO" id="GO:0016042">
    <property type="term" value="P:lipid catabolic process"/>
    <property type="evidence" value="ECO:0007669"/>
    <property type="project" value="InterPro"/>
</dbReference>
<protein>
    <submittedName>
        <fullName evidence="2">Lipase</fullName>
    </submittedName>
</protein>